<comment type="pathway">
    <text evidence="2 10">Amino-acid biosynthesis; L-tryptophan biosynthesis; L-tryptophan from chorismate: step 3/5.</text>
</comment>
<protein>
    <recommendedName>
        <fullName evidence="5 10">N-(5'-phosphoribosyl)anthranilate isomerase</fullName>
        <shortName evidence="10">PRAI</shortName>
        <ecNumber evidence="4 10">5.3.1.24</ecNumber>
    </recommendedName>
</protein>
<evidence type="ECO:0000256" key="6">
    <source>
        <dbReference type="ARBA" id="ARBA00022605"/>
    </source>
</evidence>
<dbReference type="GO" id="GO:0004640">
    <property type="term" value="F:phosphoribosylanthranilate isomerase activity"/>
    <property type="evidence" value="ECO:0007669"/>
    <property type="project" value="UniProtKB-UniRule"/>
</dbReference>
<proteinExistence type="inferred from homology"/>
<sequence length="207" mass="22519">MRTRVKICGITRVEDAMAAIDAGADALGFVFYPPSPRNIGVEQARHIVAQLPPFVTTVALFVNAGREDIADVVKQVKIDLLQFHGNECPDYCAQHGRPWIKAIRMKDGVDLPKADSEYHQAAALLLDAYKPGVPGGTGDSFDWERIPPEMAGRIVLAGGLTPENVSSAIRRVHPYAVDVSGGVEAAKGIKDHHRIKQFMRGVQLGEE</sequence>
<evidence type="ECO:0000259" key="11">
    <source>
        <dbReference type="Pfam" id="PF00697"/>
    </source>
</evidence>
<dbReference type="EMBL" id="DRLF01000240">
    <property type="protein sequence ID" value="HEC06555.1"/>
    <property type="molecule type" value="Genomic_DNA"/>
</dbReference>
<dbReference type="PANTHER" id="PTHR42894:SF1">
    <property type="entry name" value="N-(5'-PHOSPHORIBOSYL)ANTHRANILATE ISOMERASE"/>
    <property type="match status" value="1"/>
</dbReference>
<keyword evidence="8 10" id="KW-0057">Aromatic amino acid biosynthesis</keyword>
<dbReference type="EC" id="5.3.1.24" evidence="4 10"/>
<dbReference type="Pfam" id="PF00697">
    <property type="entry name" value="PRAI"/>
    <property type="match status" value="1"/>
</dbReference>
<evidence type="ECO:0000256" key="9">
    <source>
        <dbReference type="ARBA" id="ARBA00023235"/>
    </source>
</evidence>
<organism evidence="12">
    <name type="scientific">Thiolapillus brandeum</name>
    <dbReference type="NCBI Taxonomy" id="1076588"/>
    <lineage>
        <taxon>Bacteria</taxon>
        <taxon>Pseudomonadati</taxon>
        <taxon>Pseudomonadota</taxon>
        <taxon>Gammaproteobacteria</taxon>
        <taxon>Chromatiales</taxon>
        <taxon>Sedimenticolaceae</taxon>
        <taxon>Thiolapillus</taxon>
    </lineage>
</organism>
<dbReference type="PANTHER" id="PTHR42894">
    <property type="entry name" value="N-(5'-PHOSPHORIBOSYL)ANTHRANILATE ISOMERASE"/>
    <property type="match status" value="1"/>
</dbReference>
<comment type="caution">
    <text evidence="12">The sequence shown here is derived from an EMBL/GenBank/DDBJ whole genome shotgun (WGS) entry which is preliminary data.</text>
</comment>
<dbReference type="FunFam" id="3.20.20.70:FF:000075">
    <property type="entry name" value="Tryptophan biosynthesis protein TRP1"/>
    <property type="match status" value="1"/>
</dbReference>
<gene>
    <name evidence="10" type="primary">trpF</name>
    <name evidence="12" type="ORF">ENJ12_06875</name>
</gene>
<name>A0A831RWN2_9GAMM</name>
<keyword evidence="6 10" id="KW-0028">Amino-acid biosynthesis</keyword>
<dbReference type="InterPro" id="IPR044643">
    <property type="entry name" value="TrpF_fam"/>
</dbReference>
<accession>A0A831RWN2</accession>
<dbReference type="InterPro" id="IPR001240">
    <property type="entry name" value="PRAI_dom"/>
</dbReference>
<dbReference type="InterPro" id="IPR013785">
    <property type="entry name" value="Aldolase_TIM"/>
</dbReference>
<dbReference type="Proteomes" id="UP000886339">
    <property type="component" value="Unassembled WGS sequence"/>
</dbReference>
<evidence type="ECO:0000256" key="2">
    <source>
        <dbReference type="ARBA" id="ARBA00004664"/>
    </source>
</evidence>
<evidence type="ECO:0000256" key="1">
    <source>
        <dbReference type="ARBA" id="ARBA00001164"/>
    </source>
</evidence>
<feature type="domain" description="N-(5'phosphoribosyl) anthranilate isomerase (PRAI)" evidence="11">
    <location>
        <begin position="5"/>
        <end position="199"/>
    </location>
</feature>
<evidence type="ECO:0000256" key="10">
    <source>
        <dbReference type="HAMAP-Rule" id="MF_00135"/>
    </source>
</evidence>
<dbReference type="GO" id="GO:0000162">
    <property type="term" value="P:L-tryptophan biosynthetic process"/>
    <property type="evidence" value="ECO:0007669"/>
    <property type="project" value="UniProtKB-UniRule"/>
</dbReference>
<dbReference type="SUPFAM" id="SSF51366">
    <property type="entry name" value="Ribulose-phoshate binding barrel"/>
    <property type="match status" value="1"/>
</dbReference>
<dbReference type="UniPathway" id="UPA00035">
    <property type="reaction ID" value="UER00042"/>
</dbReference>
<evidence type="ECO:0000256" key="3">
    <source>
        <dbReference type="ARBA" id="ARBA00007571"/>
    </source>
</evidence>
<keyword evidence="9 10" id="KW-0413">Isomerase</keyword>
<comment type="similarity">
    <text evidence="3 10">Belongs to the TrpF family.</text>
</comment>
<evidence type="ECO:0000256" key="7">
    <source>
        <dbReference type="ARBA" id="ARBA00022822"/>
    </source>
</evidence>
<dbReference type="NCBIfam" id="NF002299">
    <property type="entry name" value="PRK01222.1-6"/>
    <property type="match status" value="1"/>
</dbReference>
<dbReference type="InterPro" id="IPR011060">
    <property type="entry name" value="RibuloseP-bd_barrel"/>
</dbReference>
<comment type="catalytic activity">
    <reaction evidence="1 10">
        <text>N-(5-phospho-beta-D-ribosyl)anthranilate = 1-(2-carboxyphenylamino)-1-deoxy-D-ribulose 5-phosphate</text>
        <dbReference type="Rhea" id="RHEA:21540"/>
        <dbReference type="ChEBI" id="CHEBI:18277"/>
        <dbReference type="ChEBI" id="CHEBI:58613"/>
        <dbReference type="EC" id="5.3.1.24"/>
    </reaction>
</comment>
<evidence type="ECO:0000256" key="5">
    <source>
        <dbReference type="ARBA" id="ARBA00022272"/>
    </source>
</evidence>
<dbReference type="AlphaFoldDB" id="A0A831RWN2"/>
<dbReference type="CDD" id="cd00405">
    <property type="entry name" value="PRAI"/>
    <property type="match status" value="1"/>
</dbReference>
<evidence type="ECO:0000313" key="12">
    <source>
        <dbReference type="EMBL" id="HEC06555.1"/>
    </source>
</evidence>
<reference evidence="12" key="1">
    <citation type="journal article" date="2020" name="mSystems">
        <title>Genome- and Community-Level Interaction Insights into Carbon Utilization and Element Cycling Functions of Hydrothermarchaeota in Hydrothermal Sediment.</title>
        <authorList>
            <person name="Zhou Z."/>
            <person name="Liu Y."/>
            <person name="Xu W."/>
            <person name="Pan J."/>
            <person name="Luo Z.H."/>
            <person name="Li M."/>
        </authorList>
    </citation>
    <scope>NUCLEOTIDE SEQUENCE [LARGE SCALE GENOMIC DNA]</scope>
    <source>
        <strain evidence="12">HyVt-458</strain>
    </source>
</reference>
<dbReference type="HAMAP" id="MF_00135">
    <property type="entry name" value="PRAI"/>
    <property type="match status" value="1"/>
</dbReference>
<dbReference type="Gene3D" id="3.20.20.70">
    <property type="entry name" value="Aldolase class I"/>
    <property type="match status" value="1"/>
</dbReference>
<dbReference type="NCBIfam" id="NF002298">
    <property type="entry name" value="PRK01222.1-4"/>
    <property type="match status" value="1"/>
</dbReference>
<evidence type="ECO:0000256" key="4">
    <source>
        <dbReference type="ARBA" id="ARBA00012572"/>
    </source>
</evidence>
<evidence type="ECO:0000256" key="8">
    <source>
        <dbReference type="ARBA" id="ARBA00023141"/>
    </source>
</evidence>
<keyword evidence="7 10" id="KW-0822">Tryptophan biosynthesis</keyword>